<dbReference type="AlphaFoldDB" id="A0A1H7XR96"/>
<dbReference type="InterPro" id="IPR029045">
    <property type="entry name" value="ClpP/crotonase-like_dom_sf"/>
</dbReference>
<evidence type="ECO:0000256" key="1">
    <source>
        <dbReference type="ARBA" id="ARBA00009179"/>
    </source>
</evidence>
<dbReference type="RefSeq" id="WP_093330818.1">
    <property type="nucleotide sequence ID" value="NZ_FOAF01000011.1"/>
</dbReference>
<evidence type="ECO:0000259" key="6">
    <source>
        <dbReference type="PROSITE" id="PS50106"/>
    </source>
</evidence>
<dbReference type="Pfam" id="PF17820">
    <property type="entry name" value="PDZ_6"/>
    <property type="match status" value="1"/>
</dbReference>
<organism evidence="7 8">
    <name type="scientific">Olivibacter domesticus</name>
    <name type="common">Pseudosphingobacterium domesticum</name>
    <dbReference type="NCBI Taxonomy" id="407022"/>
    <lineage>
        <taxon>Bacteria</taxon>
        <taxon>Pseudomonadati</taxon>
        <taxon>Bacteroidota</taxon>
        <taxon>Sphingobacteriia</taxon>
        <taxon>Sphingobacteriales</taxon>
        <taxon>Sphingobacteriaceae</taxon>
        <taxon>Olivibacter</taxon>
    </lineage>
</organism>
<keyword evidence="8" id="KW-1185">Reference proteome</keyword>
<dbReference type="Gene3D" id="2.30.42.10">
    <property type="match status" value="1"/>
</dbReference>
<dbReference type="InterPro" id="IPR004447">
    <property type="entry name" value="Peptidase_S41A"/>
</dbReference>
<evidence type="ECO:0000256" key="3">
    <source>
        <dbReference type="ARBA" id="ARBA00022801"/>
    </source>
</evidence>
<protein>
    <submittedName>
        <fullName evidence="7">Carboxyl-terminal processing protease</fullName>
    </submittedName>
</protein>
<dbReference type="OrthoDB" id="9812068at2"/>
<reference evidence="8" key="1">
    <citation type="submission" date="2016-10" db="EMBL/GenBank/DDBJ databases">
        <authorList>
            <person name="Varghese N."/>
            <person name="Submissions S."/>
        </authorList>
    </citation>
    <scope>NUCLEOTIDE SEQUENCE [LARGE SCALE GENOMIC DNA]</scope>
    <source>
        <strain evidence="8">DSM 18733</strain>
    </source>
</reference>
<dbReference type="GO" id="GO:0007165">
    <property type="term" value="P:signal transduction"/>
    <property type="evidence" value="ECO:0007669"/>
    <property type="project" value="TreeGrafter"/>
</dbReference>
<dbReference type="InterPro" id="IPR005151">
    <property type="entry name" value="Tail-specific_protease"/>
</dbReference>
<accession>A0A1H7XR96</accession>
<evidence type="ECO:0000256" key="5">
    <source>
        <dbReference type="RuleBase" id="RU004404"/>
    </source>
</evidence>
<evidence type="ECO:0000313" key="7">
    <source>
        <dbReference type="EMBL" id="SEM36281.1"/>
    </source>
</evidence>
<dbReference type="SUPFAM" id="SSF52096">
    <property type="entry name" value="ClpP/crotonase"/>
    <property type="match status" value="1"/>
</dbReference>
<dbReference type="SUPFAM" id="SSF50156">
    <property type="entry name" value="PDZ domain-like"/>
    <property type="match status" value="1"/>
</dbReference>
<dbReference type="SMART" id="SM00245">
    <property type="entry name" value="TSPc"/>
    <property type="match status" value="1"/>
</dbReference>
<keyword evidence="3 5" id="KW-0378">Hydrolase</keyword>
<dbReference type="InterPro" id="IPR041489">
    <property type="entry name" value="PDZ_6"/>
</dbReference>
<name>A0A1H7XR96_OLID1</name>
<dbReference type="GO" id="GO:0008236">
    <property type="term" value="F:serine-type peptidase activity"/>
    <property type="evidence" value="ECO:0007669"/>
    <property type="project" value="UniProtKB-KW"/>
</dbReference>
<dbReference type="GO" id="GO:0006508">
    <property type="term" value="P:proteolysis"/>
    <property type="evidence" value="ECO:0007669"/>
    <property type="project" value="UniProtKB-KW"/>
</dbReference>
<dbReference type="PANTHER" id="PTHR32060:SF30">
    <property type="entry name" value="CARBOXY-TERMINAL PROCESSING PROTEASE CTPA"/>
    <property type="match status" value="1"/>
</dbReference>
<dbReference type="EMBL" id="FOAF01000011">
    <property type="protein sequence ID" value="SEM36281.1"/>
    <property type="molecule type" value="Genomic_DNA"/>
</dbReference>
<feature type="domain" description="PDZ" evidence="6">
    <location>
        <begin position="96"/>
        <end position="181"/>
    </location>
</feature>
<dbReference type="Pfam" id="PF03572">
    <property type="entry name" value="Peptidase_S41"/>
    <property type="match status" value="1"/>
</dbReference>
<dbReference type="CDD" id="cd06782">
    <property type="entry name" value="cpPDZ_CPP-like"/>
    <property type="match status" value="1"/>
</dbReference>
<dbReference type="PROSITE" id="PS50106">
    <property type="entry name" value="PDZ"/>
    <property type="match status" value="1"/>
</dbReference>
<dbReference type="Gene3D" id="3.90.226.10">
    <property type="entry name" value="2-enoyl-CoA Hydratase, Chain A, domain 1"/>
    <property type="match status" value="1"/>
</dbReference>
<dbReference type="Gene3D" id="3.30.750.44">
    <property type="match status" value="1"/>
</dbReference>
<evidence type="ECO:0000313" key="8">
    <source>
        <dbReference type="Proteomes" id="UP000199421"/>
    </source>
</evidence>
<evidence type="ECO:0000256" key="4">
    <source>
        <dbReference type="ARBA" id="ARBA00022825"/>
    </source>
</evidence>
<keyword evidence="2 5" id="KW-0645">Protease</keyword>
<comment type="similarity">
    <text evidence="1 5">Belongs to the peptidase S41A family.</text>
</comment>
<dbReference type="CDD" id="cd07560">
    <property type="entry name" value="Peptidase_S41_CPP"/>
    <property type="match status" value="1"/>
</dbReference>
<evidence type="ECO:0000256" key="2">
    <source>
        <dbReference type="ARBA" id="ARBA00022670"/>
    </source>
</evidence>
<dbReference type="NCBIfam" id="TIGR00225">
    <property type="entry name" value="prc"/>
    <property type="match status" value="1"/>
</dbReference>
<keyword evidence="4 5" id="KW-0720">Serine protease</keyword>
<dbReference type="GO" id="GO:0030288">
    <property type="term" value="C:outer membrane-bounded periplasmic space"/>
    <property type="evidence" value="ECO:0007669"/>
    <property type="project" value="TreeGrafter"/>
</dbReference>
<dbReference type="InterPro" id="IPR036034">
    <property type="entry name" value="PDZ_sf"/>
</dbReference>
<gene>
    <name evidence="7" type="ORF">SAMN05661044_04962</name>
</gene>
<proteinExistence type="inferred from homology"/>
<dbReference type="SMART" id="SM00228">
    <property type="entry name" value="PDZ"/>
    <property type="match status" value="1"/>
</dbReference>
<dbReference type="InterPro" id="IPR001478">
    <property type="entry name" value="PDZ"/>
</dbReference>
<dbReference type="GO" id="GO:0004175">
    <property type="term" value="F:endopeptidase activity"/>
    <property type="evidence" value="ECO:0007669"/>
    <property type="project" value="TreeGrafter"/>
</dbReference>
<sequence length="538" mass="59861">MSPETRKNLLAAATYAGVLFVGLLLGQSFVDENTRPNNSIFPSVLVDKNGKLQQLVQMINEYYVDVVGSDTLQDFAIKEVLSHLDPHSTYMAPALAKALGEDLNGSFDGIGVEYYRLRDTLMITAVTLGGPGDKAGIKIGDKLIGVDDKPISGVNMKEQEVAARVRGKRGSIVNLWINREGVDLSEPIKVRRDKIVVSSIDAAYIIDTAIAYIKIKRFGAQTANDFKENLNRMKQYGVNRLILDLRENGGGYLRSATALASEFFKDKKLLVYTQGAHEPRTDYFSTANGIFDQGKLAILIDEKSASASEIVAGAVQDLDRGIVVGRRSFGKGLVQDQFEFEDGSAVNLTIARYYTPSGRSIQKSYKDGIDQYFNEINKRYISGELTRDKENVVDTSLFKGLLYHTTSGRPIYGGGGIMPDIYVPIDTLGINSFYKKVIRENLINDYVYSNLVSTPPDFSIDHYMNHYNLPKDTYSNFVKLSQKKGIEVNNKQAALARNLIESDMKALVARFFFGGEAYFRIKNSSDHMLVRTVEALKR</sequence>
<dbReference type="PANTHER" id="PTHR32060">
    <property type="entry name" value="TAIL-SPECIFIC PROTEASE"/>
    <property type="match status" value="1"/>
</dbReference>
<dbReference type="STRING" id="407022.SAMN05661044_04962"/>
<dbReference type="Proteomes" id="UP000199421">
    <property type="component" value="Unassembled WGS sequence"/>
</dbReference>